<protein>
    <submittedName>
        <fullName evidence="4">Polysaccharide deacetylase family protein</fullName>
    </submittedName>
</protein>
<dbReference type="PANTHER" id="PTHR34216:SF3">
    <property type="entry name" value="POLY-BETA-1,6-N-ACETYL-D-GLUCOSAMINE N-DEACETYLASE"/>
    <property type="match status" value="1"/>
</dbReference>
<accession>A0A942TGT9</accession>
<dbReference type="InterPro" id="IPR011330">
    <property type="entry name" value="Glyco_hydro/deAcase_b/a-brl"/>
</dbReference>
<comment type="subcellular location">
    <subcellularLocation>
        <location evidence="1">Secreted</location>
    </subcellularLocation>
</comment>
<dbReference type="InterPro" id="IPR051398">
    <property type="entry name" value="Polysacch_Deacetylase"/>
</dbReference>
<dbReference type="GO" id="GO:0005975">
    <property type="term" value="P:carbohydrate metabolic process"/>
    <property type="evidence" value="ECO:0007669"/>
    <property type="project" value="InterPro"/>
</dbReference>
<evidence type="ECO:0000313" key="4">
    <source>
        <dbReference type="EMBL" id="MBS4197363.1"/>
    </source>
</evidence>
<dbReference type="SUPFAM" id="SSF88713">
    <property type="entry name" value="Glycoside hydrolase/deacetylase"/>
    <property type="match status" value="1"/>
</dbReference>
<evidence type="ECO:0000313" key="5">
    <source>
        <dbReference type="Proteomes" id="UP000681414"/>
    </source>
</evidence>
<dbReference type="GO" id="GO:0005576">
    <property type="term" value="C:extracellular region"/>
    <property type="evidence" value="ECO:0007669"/>
    <property type="project" value="UniProtKB-SubCell"/>
</dbReference>
<gene>
    <name evidence="4" type="ORF">KHA97_20165</name>
</gene>
<feature type="domain" description="NodB homology" evidence="3">
    <location>
        <begin position="94"/>
        <end position="254"/>
    </location>
</feature>
<proteinExistence type="predicted"/>
<dbReference type="PROSITE" id="PS51677">
    <property type="entry name" value="NODB"/>
    <property type="match status" value="1"/>
</dbReference>
<dbReference type="InterPro" id="IPR002509">
    <property type="entry name" value="NODB_dom"/>
</dbReference>
<dbReference type="PANTHER" id="PTHR34216">
    <property type="match status" value="1"/>
</dbReference>
<evidence type="ECO:0000256" key="1">
    <source>
        <dbReference type="ARBA" id="ARBA00004613"/>
    </source>
</evidence>
<comment type="caution">
    <text evidence="4">The sequence shown here is derived from an EMBL/GenBank/DDBJ whole genome shotgun (WGS) entry which is preliminary data.</text>
</comment>
<keyword evidence="5" id="KW-1185">Reference proteome</keyword>
<evidence type="ECO:0000256" key="2">
    <source>
        <dbReference type="ARBA" id="ARBA00022729"/>
    </source>
</evidence>
<name>A0A942TGT9_9BACI</name>
<dbReference type="Proteomes" id="UP000681414">
    <property type="component" value="Unassembled WGS sequence"/>
</dbReference>
<keyword evidence="2" id="KW-0732">Signal</keyword>
<reference evidence="4 5" key="1">
    <citation type="submission" date="2021-05" db="EMBL/GenBank/DDBJ databases">
        <title>Novel Bacillus species.</title>
        <authorList>
            <person name="Liu G."/>
        </authorList>
    </citation>
    <scope>NUCLEOTIDE SEQUENCE [LARGE SCALE GENOMIC DNA]</scope>
    <source>
        <strain evidence="5">FJAT-49780</strain>
    </source>
</reference>
<organism evidence="4 5">
    <name type="scientific">Lederbergia citri</name>
    <dbReference type="NCBI Taxonomy" id="2833580"/>
    <lineage>
        <taxon>Bacteria</taxon>
        <taxon>Bacillati</taxon>
        <taxon>Bacillota</taxon>
        <taxon>Bacilli</taxon>
        <taxon>Bacillales</taxon>
        <taxon>Bacillaceae</taxon>
        <taxon>Lederbergia</taxon>
    </lineage>
</organism>
<sequence length="254" mass="29431">MLRRRQLITVFVAFMLILSWRNTEYVKAVNQDPTNDGFKVPILMYHSIDEFKGNGYKELFITPENFEEQMTYLKVEGFTPITFDDITNLENIKKPILITLDDGYKNNMNAFHILKTLNDSTFQAKATIFMVGRKIDTKSGLSRSQLREMSDSGIISIQSHTETHPDLRETLYYRTELRDIKTKLEEITGREVTALAYPAGQYNDKVIEETKKIYQYAVTTKPGIANISESLYEMKRVRINNSTTLLEFKNLVNP</sequence>
<dbReference type="EMBL" id="JAGYPG010000004">
    <property type="protein sequence ID" value="MBS4197363.1"/>
    <property type="molecule type" value="Genomic_DNA"/>
</dbReference>
<dbReference type="Pfam" id="PF01522">
    <property type="entry name" value="Polysacc_deac_1"/>
    <property type="match status" value="1"/>
</dbReference>
<dbReference type="Gene3D" id="3.20.20.370">
    <property type="entry name" value="Glycoside hydrolase/deacetylase"/>
    <property type="match status" value="1"/>
</dbReference>
<dbReference type="RefSeq" id="WP_213126595.1">
    <property type="nucleotide sequence ID" value="NZ_JAGYPG010000004.1"/>
</dbReference>
<dbReference type="CDD" id="cd10918">
    <property type="entry name" value="CE4_NodB_like_5s_6s"/>
    <property type="match status" value="1"/>
</dbReference>
<dbReference type="AlphaFoldDB" id="A0A942TGT9"/>
<dbReference type="GO" id="GO:0016810">
    <property type="term" value="F:hydrolase activity, acting on carbon-nitrogen (but not peptide) bonds"/>
    <property type="evidence" value="ECO:0007669"/>
    <property type="project" value="InterPro"/>
</dbReference>
<evidence type="ECO:0000259" key="3">
    <source>
        <dbReference type="PROSITE" id="PS51677"/>
    </source>
</evidence>